<evidence type="ECO:0000313" key="2">
    <source>
        <dbReference type="Proteomes" id="UP000021816"/>
    </source>
</evidence>
<reference evidence="1 2" key="1">
    <citation type="submission" date="2014-02" db="EMBL/GenBank/DDBJ databases">
        <title>Expanding our view of genomic diversity in Candidatus Accumulibacter clades.</title>
        <authorList>
            <person name="Skennerton C.T."/>
            <person name="Barr J.J."/>
            <person name="Slater F.R."/>
            <person name="Bond P.L."/>
            <person name="Tyson G.W."/>
        </authorList>
    </citation>
    <scope>NUCLEOTIDE SEQUENCE [LARGE SCALE GENOMIC DNA]</scope>
    <source>
        <strain evidence="2">BA-92</strain>
    </source>
</reference>
<name>A0A011NTK4_9PROT</name>
<protein>
    <submittedName>
        <fullName evidence="1">Uncharacterized protein</fullName>
    </submittedName>
</protein>
<dbReference type="Proteomes" id="UP000021816">
    <property type="component" value="Unassembled WGS sequence"/>
</dbReference>
<sequence>MTLLGRGNQQTASSHPAVIQIAESIVVLYKAHMASCASAVDDPPRSLAGFEQRAVFDEEQRRQDAFSRLPGIGDRRHMPGGCKPGLAAESWVWRDNAGLDADRIFAVGTRIQPMKIRSGQTLTRDYLQAGQASAGFAGNEALSPWPIHGGSDSSERSGVRVMGWRDLAPAYVSAEWPLS</sequence>
<evidence type="ECO:0000313" key="1">
    <source>
        <dbReference type="EMBL" id="EXI78681.1"/>
    </source>
</evidence>
<dbReference type="PATRIC" id="fig|1454003.3.peg.2893"/>
<dbReference type="EMBL" id="JEMX01000066">
    <property type="protein sequence ID" value="EXI78681.1"/>
    <property type="molecule type" value="Genomic_DNA"/>
</dbReference>
<organism evidence="1 2">
    <name type="scientific">Candidatus Accumulibacter appositus</name>
    <dbReference type="NCBI Taxonomy" id="1454003"/>
    <lineage>
        <taxon>Bacteria</taxon>
        <taxon>Pseudomonadati</taxon>
        <taxon>Pseudomonadota</taxon>
        <taxon>Betaproteobacteria</taxon>
        <taxon>Candidatus Accumulibacter</taxon>
    </lineage>
</organism>
<dbReference type="STRING" id="1454003.AW10_02835"/>
<proteinExistence type="predicted"/>
<accession>A0A011NTK4</accession>
<gene>
    <name evidence="1" type="ORF">AW10_02835</name>
</gene>
<dbReference type="AlphaFoldDB" id="A0A011NTK4"/>
<comment type="caution">
    <text evidence="1">The sequence shown here is derived from an EMBL/GenBank/DDBJ whole genome shotgun (WGS) entry which is preliminary data.</text>
</comment>